<dbReference type="AlphaFoldDB" id="A0A6A4VKT5"/>
<evidence type="ECO:0000313" key="2">
    <source>
        <dbReference type="Proteomes" id="UP000440578"/>
    </source>
</evidence>
<comment type="caution">
    <text evidence="1">The sequence shown here is derived from an EMBL/GenBank/DDBJ whole genome shotgun (WGS) entry which is preliminary data.</text>
</comment>
<dbReference type="SUPFAM" id="SSF52799">
    <property type="entry name" value="(Phosphotyrosine protein) phosphatases II"/>
    <property type="match status" value="1"/>
</dbReference>
<name>A0A6A4VKT5_AMPAM</name>
<dbReference type="InterPro" id="IPR029021">
    <property type="entry name" value="Prot-tyrosine_phosphatase-like"/>
</dbReference>
<reference evidence="1 2" key="1">
    <citation type="submission" date="2019-07" db="EMBL/GenBank/DDBJ databases">
        <title>Draft genome assembly of a fouling barnacle, Amphibalanus amphitrite (Darwin, 1854): The first reference genome for Thecostraca.</title>
        <authorList>
            <person name="Kim W."/>
        </authorList>
    </citation>
    <scope>NUCLEOTIDE SEQUENCE [LARGE SCALE GENOMIC DNA]</scope>
    <source>
        <strain evidence="1">SNU_AA5</strain>
        <tissue evidence="1">Soma without cirri and trophi</tissue>
    </source>
</reference>
<dbReference type="OrthoDB" id="16692at2759"/>
<sequence length="70" mass="8244">MATSIKSMVSKNKKRFEEGKFNLDLSYITDNIIAMGYPAKAIETLYRNDAKEVLEFLNKRHPQRYKLFNL</sequence>
<organism evidence="1 2">
    <name type="scientific">Amphibalanus amphitrite</name>
    <name type="common">Striped barnacle</name>
    <name type="synonym">Balanus amphitrite</name>
    <dbReference type="NCBI Taxonomy" id="1232801"/>
    <lineage>
        <taxon>Eukaryota</taxon>
        <taxon>Metazoa</taxon>
        <taxon>Ecdysozoa</taxon>
        <taxon>Arthropoda</taxon>
        <taxon>Crustacea</taxon>
        <taxon>Multicrustacea</taxon>
        <taxon>Cirripedia</taxon>
        <taxon>Thoracica</taxon>
        <taxon>Thoracicalcarea</taxon>
        <taxon>Balanomorpha</taxon>
        <taxon>Balanoidea</taxon>
        <taxon>Balanidae</taxon>
        <taxon>Amphibalaninae</taxon>
        <taxon>Amphibalanus</taxon>
    </lineage>
</organism>
<keyword evidence="2" id="KW-1185">Reference proteome</keyword>
<dbReference type="PANTHER" id="PTHR12305">
    <property type="entry name" value="PHOSPHATASE WITH HOMOLOGY TO TENSIN"/>
    <property type="match status" value="1"/>
</dbReference>
<proteinExistence type="predicted"/>
<gene>
    <name evidence="1" type="primary">PTEN_2</name>
    <name evidence="1" type="ORF">FJT64_005594</name>
</gene>
<dbReference type="Proteomes" id="UP000440578">
    <property type="component" value="Unassembled WGS sequence"/>
</dbReference>
<protein>
    <submittedName>
        <fullName evidence="1">Phosphatidylinositol 3,4,5-trisphosphate 3-phosphatase and dual-specificity protein phosphatase PTEN</fullName>
    </submittedName>
</protein>
<dbReference type="GO" id="GO:0005829">
    <property type="term" value="C:cytosol"/>
    <property type="evidence" value="ECO:0007669"/>
    <property type="project" value="TreeGrafter"/>
</dbReference>
<dbReference type="EMBL" id="VIIS01001519">
    <property type="protein sequence ID" value="KAF0296987.1"/>
    <property type="molecule type" value="Genomic_DNA"/>
</dbReference>
<dbReference type="GO" id="GO:0016314">
    <property type="term" value="F:phosphatidylinositol-3,4,5-trisphosphate 3-phosphatase activity"/>
    <property type="evidence" value="ECO:0007669"/>
    <property type="project" value="TreeGrafter"/>
</dbReference>
<accession>A0A6A4VKT5</accession>
<evidence type="ECO:0000313" key="1">
    <source>
        <dbReference type="EMBL" id="KAF0296987.1"/>
    </source>
</evidence>
<dbReference type="Gene3D" id="3.90.190.10">
    <property type="entry name" value="Protein tyrosine phosphatase superfamily"/>
    <property type="match status" value="1"/>
</dbReference>
<dbReference type="InterPro" id="IPR051281">
    <property type="entry name" value="Dual-spec_lipid-protein_phosph"/>
</dbReference>